<dbReference type="AlphaFoldDB" id="A0A8D5ZQ15"/>
<evidence type="ECO:0000256" key="1">
    <source>
        <dbReference type="SAM" id="SignalP"/>
    </source>
</evidence>
<dbReference type="SUPFAM" id="SSF51445">
    <property type="entry name" value="(Trans)glycosidases"/>
    <property type="match status" value="1"/>
</dbReference>
<feature type="chain" id="PRO_5034823087" evidence="1">
    <location>
        <begin position="24"/>
        <end position="551"/>
    </location>
</feature>
<gene>
    <name evidence="2" type="ORF">JIR001_26760</name>
</gene>
<feature type="signal peptide" evidence="1">
    <location>
        <begin position="1"/>
        <end position="23"/>
    </location>
</feature>
<accession>A0A8D5ZQ15</accession>
<evidence type="ECO:0000313" key="3">
    <source>
        <dbReference type="Proteomes" id="UP000677436"/>
    </source>
</evidence>
<dbReference type="RefSeq" id="WP_212773182.1">
    <property type="nucleotide sequence ID" value="NZ_AP024601.1"/>
</dbReference>
<reference evidence="2" key="2">
    <citation type="journal article" date="2021" name="Microbiol. Resour. Announc.">
        <title>Complete Genome Sequence of Polycladomyces abyssicola JIR-001T, Isolated from Hemipelagic Sediment in Deep Seawater.</title>
        <authorList>
            <person name="Tsubouchi T."/>
            <person name="Kaneko Y."/>
        </authorList>
    </citation>
    <scope>NUCLEOTIDE SEQUENCE</scope>
    <source>
        <strain evidence="2">JIR-001</strain>
    </source>
</reference>
<sequence>MWKMWCGLLLAFLLWGTGVTGQAIPQTQAEERKAAMMADYAMEIREKTPRSDGIYHVDTPAMIQRLKELNINTYYYLVWHERTDWDDFVHEFMPAAQKAGIHVIVYLVPPTESTGTRKSYPYVTDYLAWARAIAEMSKQYPNLIGWAIDDFNHNLDFYTPAYMEQMKETAKSINPDLQFYPVMYSVALNEDFLKTRGAFIDGVILAYRDDPYRNTQIWATEPAQIEQASALTQKYGLDLIWMVYASKLSRTPANPSPVYVREVLQTALDAVRDGKMDGVVTYSLAKENLAEPEDHKAADGNGYLSFFVPAAVATRPGDHVDATQTIRSVPGQTDSYKLTFRTMDEGPNAPGYHVKQLLVDGQVVWEEDVATELTDLKWREISLDLTPYLKGKPQATLTFRLIEKNGVNNYWTNVGFDSIRTEGFELDNPEFETDANWSIERDIPRLIGEILHYDPERQAHTFHHVNTTYLTYDLFDDIRLAHIDEEVKTNLVTTAENAMDYYFSEEIDNALNQLEALENTISAQSGKKIPKETADAWLKQIDAIRGLYRTQ</sequence>
<dbReference type="InterPro" id="IPR017853">
    <property type="entry name" value="GH"/>
</dbReference>
<evidence type="ECO:0000313" key="2">
    <source>
        <dbReference type="EMBL" id="BCU82893.1"/>
    </source>
</evidence>
<dbReference type="Gene3D" id="3.20.20.80">
    <property type="entry name" value="Glycosidases"/>
    <property type="match status" value="1"/>
</dbReference>
<organism evidence="2 3">
    <name type="scientific">Polycladomyces abyssicola</name>
    <dbReference type="NCBI Taxonomy" id="1125966"/>
    <lineage>
        <taxon>Bacteria</taxon>
        <taxon>Bacillati</taxon>
        <taxon>Bacillota</taxon>
        <taxon>Bacilli</taxon>
        <taxon>Bacillales</taxon>
        <taxon>Thermoactinomycetaceae</taxon>
        <taxon>Polycladomyces</taxon>
    </lineage>
</organism>
<protein>
    <submittedName>
        <fullName evidence="2">Uncharacterized protein</fullName>
    </submittedName>
</protein>
<proteinExistence type="predicted"/>
<dbReference type="KEGG" id="pabs:JIR001_26760"/>
<name>A0A8D5ZQ15_9BACL</name>
<dbReference type="Proteomes" id="UP000677436">
    <property type="component" value="Chromosome"/>
</dbReference>
<dbReference type="EMBL" id="AP024601">
    <property type="protein sequence ID" value="BCU82893.1"/>
    <property type="molecule type" value="Genomic_DNA"/>
</dbReference>
<keyword evidence="1" id="KW-0732">Signal</keyword>
<reference evidence="2" key="1">
    <citation type="journal article" date="2013" name="Int. J. Syst. Evol. Microbiol.">
        <title>Polycladomyces abyssicola gen. nov., sp. nov., a thermophilic filamentous bacterium isolated from hemipelagic sediment.</title>
        <authorList>
            <person name="Tsubouchi T."/>
            <person name="Shimane Y."/>
            <person name="Mori K."/>
            <person name="Usui K."/>
            <person name="Hiraki T."/>
            <person name="Tame A."/>
            <person name="Uematsu K."/>
            <person name="Maruyama T."/>
            <person name="Hatada Y."/>
        </authorList>
    </citation>
    <scope>NUCLEOTIDE SEQUENCE</scope>
    <source>
        <strain evidence="2">JIR-001</strain>
    </source>
</reference>
<keyword evidence="3" id="KW-1185">Reference proteome</keyword>